<sequence>MKFRAKAVLPVLLKILKFNRAARFVKFQRPKRRDTEFRVHKILRRNSAAK</sequence>
<organism evidence="1 2">
    <name type="scientific">Campylobacter gracilis RM3268</name>
    <dbReference type="NCBI Taxonomy" id="553220"/>
    <lineage>
        <taxon>Bacteria</taxon>
        <taxon>Pseudomonadati</taxon>
        <taxon>Campylobacterota</taxon>
        <taxon>Epsilonproteobacteria</taxon>
        <taxon>Campylobacterales</taxon>
        <taxon>Campylobacteraceae</taxon>
        <taxon>Campylobacter</taxon>
    </lineage>
</organism>
<proteinExistence type="predicted"/>
<dbReference type="EMBL" id="ACYG01000019">
    <property type="protein sequence ID" value="EEV18070.1"/>
    <property type="molecule type" value="Genomic_DNA"/>
</dbReference>
<evidence type="ECO:0000313" key="1">
    <source>
        <dbReference type="EMBL" id="EEV18070.1"/>
    </source>
</evidence>
<protein>
    <submittedName>
        <fullName evidence="1">Uncharacterized protein</fullName>
    </submittedName>
</protein>
<accession>C8PG32</accession>
<dbReference type="Proteomes" id="UP000005709">
    <property type="component" value="Unassembled WGS sequence"/>
</dbReference>
<reference evidence="1 2" key="1">
    <citation type="submission" date="2009-07" db="EMBL/GenBank/DDBJ databases">
        <authorList>
            <person name="Madupu R."/>
            <person name="Sebastian Y."/>
            <person name="Durkin A.S."/>
            <person name="Torralba M."/>
            <person name="Methe B."/>
            <person name="Sutton G.G."/>
            <person name="Strausberg R.L."/>
            <person name="Nelson K.E."/>
        </authorList>
    </citation>
    <scope>NUCLEOTIDE SEQUENCE [LARGE SCALE GENOMIC DNA]</scope>
    <source>
        <strain evidence="1 2">RM3268</strain>
    </source>
</reference>
<dbReference type="AlphaFoldDB" id="C8PG32"/>
<name>C8PG32_9BACT</name>
<comment type="caution">
    <text evidence="1">The sequence shown here is derived from an EMBL/GenBank/DDBJ whole genome shotgun (WGS) entry which is preliminary data.</text>
</comment>
<gene>
    <name evidence="1" type="ORF">CAMGR0001_0825</name>
</gene>
<evidence type="ECO:0000313" key="2">
    <source>
        <dbReference type="Proteomes" id="UP000005709"/>
    </source>
</evidence>
<keyword evidence="2" id="KW-1185">Reference proteome</keyword>